<keyword evidence="3" id="KW-0862">Zinc</keyword>
<evidence type="ECO:0000313" key="7">
    <source>
        <dbReference type="EMBL" id="OGM10004.1"/>
    </source>
</evidence>
<feature type="region of interest" description="Disordered" evidence="5">
    <location>
        <begin position="44"/>
        <end position="75"/>
    </location>
</feature>
<keyword evidence="2" id="KW-0863">Zinc-finger</keyword>
<dbReference type="PROSITE" id="PS01102">
    <property type="entry name" value="ZF_DKSA_1"/>
    <property type="match status" value="1"/>
</dbReference>
<dbReference type="PANTHER" id="PTHR33823:SF2">
    <property type="entry name" value="RNA POLYMERASE-BINDING TRANSCRIPTION FACTOR DKSA"/>
    <property type="match status" value="1"/>
</dbReference>
<dbReference type="PANTHER" id="PTHR33823">
    <property type="entry name" value="RNA POLYMERASE-BINDING TRANSCRIPTION FACTOR DKSA-RELATED"/>
    <property type="match status" value="1"/>
</dbReference>
<dbReference type="Pfam" id="PF01258">
    <property type="entry name" value="zf-dskA_traR"/>
    <property type="match status" value="1"/>
</dbReference>
<evidence type="ECO:0000313" key="8">
    <source>
        <dbReference type="Proteomes" id="UP000176778"/>
    </source>
</evidence>
<dbReference type="InterPro" id="IPR000962">
    <property type="entry name" value="Znf_DskA_TraR"/>
</dbReference>
<dbReference type="AlphaFoldDB" id="A0A1F7X4H9"/>
<feature type="domain" description="Zinc finger DksA/TraR C4-type" evidence="6">
    <location>
        <begin position="102"/>
        <end position="137"/>
    </location>
</feature>
<dbReference type="PROSITE" id="PS51128">
    <property type="entry name" value="ZF_DKSA_2"/>
    <property type="match status" value="1"/>
</dbReference>
<evidence type="ECO:0000256" key="4">
    <source>
        <dbReference type="PROSITE-ProRule" id="PRU00510"/>
    </source>
</evidence>
<proteinExistence type="predicted"/>
<dbReference type="STRING" id="1802479.A2Y68_01095"/>
<reference evidence="7 8" key="1">
    <citation type="journal article" date="2016" name="Nat. Commun.">
        <title>Thousands of microbial genomes shed light on interconnected biogeochemical processes in an aquifer system.</title>
        <authorList>
            <person name="Anantharaman K."/>
            <person name="Brown C.T."/>
            <person name="Hug L.A."/>
            <person name="Sharon I."/>
            <person name="Castelle C.J."/>
            <person name="Probst A.J."/>
            <person name="Thomas B.C."/>
            <person name="Singh A."/>
            <person name="Wilkins M.J."/>
            <person name="Karaoz U."/>
            <person name="Brodie E.L."/>
            <person name="Williams K.H."/>
            <person name="Hubbard S.S."/>
            <person name="Banfield J.F."/>
        </authorList>
    </citation>
    <scope>NUCLEOTIDE SEQUENCE [LARGE SCALE GENOMIC DNA]</scope>
</reference>
<dbReference type="EMBL" id="MGFR01000002">
    <property type="protein sequence ID" value="OGM10004.1"/>
    <property type="molecule type" value="Genomic_DNA"/>
</dbReference>
<organism evidence="7 8">
    <name type="scientific">Candidatus Woesebacteria bacterium RBG_13_46_13</name>
    <dbReference type="NCBI Taxonomy" id="1802479"/>
    <lineage>
        <taxon>Bacteria</taxon>
        <taxon>Candidatus Woeseibacteriota</taxon>
    </lineage>
</organism>
<sequence length="137" mass="15620">MKMKNKKKKVTPKKVDAPVRFPANVLAPVGRFLSGRLTDLQKHKKDIEKEDPFKDPGRLIDNASPDTEAAEQFGHARTSAIRKELVRKIIQTRKALSRIKIGKYGICEDCGKMIDTDRLIVYPEATLCVDCERKREK</sequence>
<evidence type="ECO:0000256" key="3">
    <source>
        <dbReference type="ARBA" id="ARBA00022833"/>
    </source>
</evidence>
<evidence type="ECO:0000256" key="5">
    <source>
        <dbReference type="SAM" id="MobiDB-lite"/>
    </source>
</evidence>
<evidence type="ECO:0000256" key="1">
    <source>
        <dbReference type="ARBA" id="ARBA00022723"/>
    </source>
</evidence>
<feature type="zinc finger region" description="dksA C4-type" evidence="4">
    <location>
        <begin position="107"/>
        <end position="131"/>
    </location>
</feature>
<dbReference type="Gene3D" id="1.20.120.910">
    <property type="entry name" value="DksA, coiled-coil domain"/>
    <property type="match status" value="1"/>
</dbReference>
<dbReference type="Proteomes" id="UP000176778">
    <property type="component" value="Unassembled WGS sequence"/>
</dbReference>
<gene>
    <name evidence="7" type="ORF">A2Y68_01095</name>
</gene>
<keyword evidence="1" id="KW-0479">Metal-binding</keyword>
<evidence type="ECO:0000259" key="6">
    <source>
        <dbReference type="Pfam" id="PF01258"/>
    </source>
</evidence>
<dbReference type="SUPFAM" id="SSF57716">
    <property type="entry name" value="Glucocorticoid receptor-like (DNA-binding domain)"/>
    <property type="match status" value="1"/>
</dbReference>
<evidence type="ECO:0000256" key="2">
    <source>
        <dbReference type="ARBA" id="ARBA00022771"/>
    </source>
</evidence>
<comment type="caution">
    <text evidence="7">The sequence shown here is derived from an EMBL/GenBank/DDBJ whole genome shotgun (WGS) entry which is preliminary data.</text>
</comment>
<feature type="compositionally biased region" description="Basic and acidic residues" evidence="5">
    <location>
        <begin position="44"/>
        <end position="58"/>
    </location>
</feature>
<dbReference type="GO" id="GO:0008270">
    <property type="term" value="F:zinc ion binding"/>
    <property type="evidence" value="ECO:0007669"/>
    <property type="project" value="UniProtKB-KW"/>
</dbReference>
<dbReference type="InterPro" id="IPR020458">
    <property type="entry name" value="Znf_DskA_TraR_CS"/>
</dbReference>
<protein>
    <recommendedName>
        <fullName evidence="6">Zinc finger DksA/TraR C4-type domain-containing protein</fullName>
    </recommendedName>
</protein>
<accession>A0A1F7X4H9</accession>
<name>A0A1F7X4H9_9BACT</name>